<dbReference type="InterPro" id="IPR052345">
    <property type="entry name" value="Rad_response_metalloprotease"/>
</dbReference>
<dbReference type="Gene3D" id="1.10.10.2910">
    <property type="match status" value="1"/>
</dbReference>
<gene>
    <name evidence="2" type="ORF">ACFPQ3_06475</name>
</gene>
<dbReference type="Pfam" id="PF06114">
    <property type="entry name" value="Peptidase_M78"/>
    <property type="match status" value="1"/>
</dbReference>
<sequence length="369" mass="42558">MSKKIDINYENLKSYIQISETPLDVIRTKVNKIDKILTGEIQPTFNQLSTIARIINIPTGLLLLNKKINTADVRINFRTINSHIISDMSPELRDTIAEIQTKQDFLRSEVDDELDFIGSFSIKSSEKDVLDAVRSLLGEELVKNRLSSYREKMNNLGVFVFFNGKVKDNTHRNLNLKEFRGFVLTDKKAPIIFINQKDSKTGQLFTIIHEFVHLLFGHNDLVENSNSYLKDPLETFVNKITGEFLVPADSLKSLLIETADYEEQLNRISNKFEVSPFVIARRLLDLKYISNIAYNEIIEKLEVEFEKISKINKKTSKGNYNHNLKFRMDKSFFKYVNNAVIQNKISQTDAMEIVGVKYKGYKILVEGIK</sequence>
<dbReference type="InterPro" id="IPR010359">
    <property type="entry name" value="IrrE_HExxH"/>
</dbReference>
<evidence type="ECO:0000313" key="3">
    <source>
        <dbReference type="Proteomes" id="UP001596110"/>
    </source>
</evidence>
<comment type="caution">
    <text evidence="2">The sequence shown here is derived from an EMBL/GenBank/DDBJ whole genome shotgun (WGS) entry which is preliminary data.</text>
</comment>
<name>A0ABW0UF06_9STRE</name>
<evidence type="ECO:0000259" key="1">
    <source>
        <dbReference type="Pfam" id="PF06114"/>
    </source>
</evidence>
<proteinExistence type="predicted"/>
<dbReference type="PANTHER" id="PTHR43236">
    <property type="entry name" value="ANTITOXIN HIGA1"/>
    <property type="match status" value="1"/>
</dbReference>
<dbReference type="Proteomes" id="UP001596110">
    <property type="component" value="Unassembled WGS sequence"/>
</dbReference>
<feature type="domain" description="IrrE N-terminal-like" evidence="1">
    <location>
        <begin position="178"/>
        <end position="283"/>
    </location>
</feature>
<accession>A0ABW0UF06</accession>
<dbReference type="PANTHER" id="PTHR43236:SF2">
    <property type="entry name" value="BLL0069 PROTEIN"/>
    <property type="match status" value="1"/>
</dbReference>
<keyword evidence="3" id="KW-1185">Reference proteome</keyword>
<reference evidence="3" key="1">
    <citation type="journal article" date="2019" name="Int. J. Syst. Evol. Microbiol.">
        <title>The Global Catalogue of Microorganisms (GCM) 10K type strain sequencing project: providing services to taxonomists for standard genome sequencing and annotation.</title>
        <authorList>
            <consortium name="The Broad Institute Genomics Platform"/>
            <consortium name="The Broad Institute Genome Sequencing Center for Infectious Disease"/>
            <person name="Wu L."/>
            <person name="Ma J."/>
        </authorList>
    </citation>
    <scope>NUCLEOTIDE SEQUENCE [LARGE SCALE GENOMIC DNA]</scope>
    <source>
        <strain evidence="3">DT43</strain>
    </source>
</reference>
<organism evidence="2 3">
    <name type="scientific">Streptococcus caledonicus</name>
    <dbReference type="NCBI Taxonomy" id="2614158"/>
    <lineage>
        <taxon>Bacteria</taxon>
        <taxon>Bacillati</taxon>
        <taxon>Bacillota</taxon>
        <taxon>Bacilli</taxon>
        <taxon>Lactobacillales</taxon>
        <taxon>Streptococcaceae</taxon>
        <taxon>Streptococcus</taxon>
    </lineage>
</organism>
<evidence type="ECO:0000313" key="2">
    <source>
        <dbReference type="EMBL" id="MFC5631226.1"/>
    </source>
</evidence>
<dbReference type="RefSeq" id="WP_156805275.1">
    <property type="nucleotide sequence ID" value="NZ_JBHSOJ010000016.1"/>
</dbReference>
<dbReference type="EMBL" id="JBHSOJ010000016">
    <property type="protein sequence ID" value="MFC5631226.1"/>
    <property type="molecule type" value="Genomic_DNA"/>
</dbReference>
<protein>
    <submittedName>
        <fullName evidence="2">ImmA/IrrE family metallo-endopeptidase</fullName>
    </submittedName>
</protein>